<accession>A0A9N9L8Q1</accession>
<comment type="caution">
    <text evidence="2">The sequence shown here is derived from an EMBL/GenBank/DDBJ whole genome shotgun (WGS) entry which is preliminary data.</text>
</comment>
<evidence type="ECO:0000259" key="1">
    <source>
        <dbReference type="Pfam" id="PF01370"/>
    </source>
</evidence>
<dbReference type="GO" id="GO:0004029">
    <property type="term" value="F:aldehyde dehydrogenase (NAD+) activity"/>
    <property type="evidence" value="ECO:0007669"/>
    <property type="project" value="TreeGrafter"/>
</dbReference>
<gene>
    <name evidence="2" type="ORF">HYFRA_00013947</name>
</gene>
<organism evidence="2 3">
    <name type="scientific">Hymenoscyphus fraxineus</name>
    <dbReference type="NCBI Taxonomy" id="746836"/>
    <lineage>
        <taxon>Eukaryota</taxon>
        <taxon>Fungi</taxon>
        <taxon>Dikarya</taxon>
        <taxon>Ascomycota</taxon>
        <taxon>Pezizomycotina</taxon>
        <taxon>Leotiomycetes</taxon>
        <taxon>Helotiales</taxon>
        <taxon>Helotiaceae</taxon>
        <taxon>Hymenoscyphus</taxon>
    </lineage>
</organism>
<evidence type="ECO:0000313" key="3">
    <source>
        <dbReference type="Proteomes" id="UP000696280"/>
    </source>
</evidence>
<evidence type="ECO:0000313" key="2">
    <source>
        <dbReference type="EMBL" id="CAG8961529.1"/>
    </source>
</evidence>
<dbReference type="Proteomes" id="UP000696280">
    <property type="component" value="Unassembled WGS sequence"/>
</dbReference>
<dbReference type="OrthoDB" id="2130169at2759"/>
<reference evidence="2" key="1">
    <citation type="submission" date="2021-07" db="EMBL/GenBank/DDBJ databases">
        <authorList>
            <person name="Durling M."/>
        </authorList>
    </citation>
    <scope>NUCLEOTIDE SEQUENCE</scope>
</reference>
<protein>
    <recommendedName>
        <fullName evidence="1">NAD-dependent epimerase/dehydratase domain-containing protein</fullName>
    </recommendedName>
</protein>
<dbReference type="EMBL" id="CAJVRL010000112">
    <property type="protein sequence ID" value="CAG8961529.1"/>
    <property type="molecule type" value="Genomic_DNA"/>
</dbReference>
<dbReference type="Gene3D" id="3.40.50.720">
    <property type="entry name" value="NAD(P)-binding Rossmann-like Domain"/>
    <property type="match status" value="2"/>
</dbReference>
<keyword evidence="3" id="KW-1185">Reference proteome</keyword>
<dbReference type="InterPro" id="IPR051783">
    <property type="entry name" value="NAD(P)-dependent_oxidoreduct"/>
</dbReference>
<dbReference type="SUPFAM" id="SSF51735">
    <property type="entry name" value="NAD(P)-binding Rossmann-fold domains"/>
    <property type="match status" value="1"/>
</dbReference>
<dbReference type="PANTHER" id="PTHR48079">
    <property type="entry name" value="PROTEIN YEEZ"/>
    <property type="match status" value="1"/>
</dbReference>
<dbReference type="InterPro" id="IPR036291">
    <property type="entry name" value="NAD(P)-bd_dom_sf"/>
</dbReference>
<sequence length="400" mass="44578">MGSSTDEVIAISSHKKYKVIFGISQEFIYCIRFHESGALKITLYSDPAFEFAMSNIFLTAATGYIGGSVLDTLVKRHSEYHITVLLRTVPEGFTERYPNVKIVIGSFDDVDLIADTAAQNNIVIHGGKTKHVGSLNAHIEGLLRRPGPSFLIRLGGTGLIADWQDGSNYGEMNPKVWSDINDIDEITSLPDDYLHRNMDKIVQAAAHQHGDKLKCAIICPPGIYGPGKGMVRKQSLFIPEMGREILKLGSPYYTQSGENRRAWVHIDDLMELYNAIVEAAVAGGGNAVWGREGYYFAATQEASQKEMAKFAGKILKSHGLIKTEEPVQLSLETITEMRDGSDWHYMGLYTWGANTRCTADRAKKYLGYESKAPTLWETMEGDLLFEVERLAKIKSGERRR</sequence>
<dbReference type="Pfam" id="PF01370">
    <property type="entry name" value="Epimerase"/>
    <property type="match status" value="1"/>
</dbReference>
<proteinExistence type="predicted"/>
<name>A0A9N9L8Q1_9HELO</name>
<dbReference type="InterPro" id="IPR001509">
    <property type="entry name" value="Epimerase_deHydtase"/>
</dbReference>
<dbReference type="AlphaFoldDB" id="A0A9N9L8Q1"/>
<feature type="domain" description="NAD-dependent epimerase/dehydratase" evidence="1">
    <location>
        <begin position="197"/>
        <end position="284"/>
    </location>
</feature>
<dbReference type="PANTHER" id="PTHR48079:SF6">
    <property type="entry name" value="NAD(P)-BINDING DOMAIN-CONTAINING PROTEIN-RELATED"/>
    <property type="match status" value="1"/>
</dbReference>
<dbReference type="GO" id="GO:0005737">
    <property type="term" value="C:cytoplasm"/>
    <property type="evidence" value="ECO:0007669"/>
    <property type="project" value="TreeGrafter"/>
</dbReference>